<feature type="region of interest" description="Disordered" evidence="3">
    <location>
        <begin position="1122"/>
        <end position="1193"/>
    </location>
</feature>
<dbReference type="GO" id="GO:0045893">
    <property type="term" value="P:positive regulation of DNA-templated transcription"/>
    <property type="evidence" value="ECO:0007669"/>
    <property type="project" value="TreeGrafter"/>
</dbReference>
<evidence type="ECO:0000256" key="2">
    <source>
        <dbReference type="ARBA" id="ARBA00023242"/>
    </source>
</evidence>
<dbReference type="Gene3D" id="1.25.10.10">
    <property type="entry name" value="Leucine-rich Repeat Variant"/>
    <property type="match status" value="1"/>
</dbReference>
<feature type="region of interest" description="Disordered" evidence="3">
    <location>
        <begin position="745"/>
        <end position="780"/>
    </location>
</feature>
<feature type="compositionally biased region" description="Basic and acidic residues" evidence="3">
    <location>
        <begin position="498"/>
        <end position="514"/>
    </location>
</feature>
<dbReference type="InterPro" id="IPR021906">
    <property type="entry name" value="BAF250/Osa"/>
</dbReference>
<feature type="domain" description="SWI/SNF-like complex subunit BAF250 C-terminal" evidence="4">
    <location>
        <begin position="1351"/>
        <end position="1606"/>
    </location>
</feature>
<feature type="compositionally biased region" description="Basic and acidic residues" evidence="3">
    <location>
        <begin position="1184"/>
        <end position="1193"/>
    </location>
</feature>
<reference evidence="6" key="1">
    <citation type="submission" date="2025-08" db="UniProtKB">
        <authorList>
            <consortium name="RefSeq"/>
        </authorList>
    </citation>
    <scope>IDENTIFICATION</scope>
    <source>
        <tissue evidence="6">Liver</tissue>
    </source>
</reference>
<feature type="compositionally biased region" description="Basic and acidic residues" evidence="3">
    <location>
        <begin position="1122"/>
        <end position="1131"/>
    </location>
</feature>
<name>A0A7F8RIB0_LEPWE</name>
<keyword evidence="2" id="KW-0539">Nucleus</keyword>
<feature type="compositionally biased region" description="Polar residues" evidence="3">
    <location>
        <begin position="919"/>
        <end position="953"/>
    </location>
</feature>
<feature type="compositionally biased region" description="Low complexity" evidence="3">
    <location>
        <begin position="55"/>
        <end position="86"/>
    </location>
</feature>
<dbReference type="PANTHER" id="PTHR12656:SF11">
    <property type="entry name" value="AT-RICH INTERACTIVE DOMAIN-CONTAINING PROTEIN 1B"/>
    <property type="match status" value="1"/>
</dbReference>
<evidence type="ECO:0000256" key="1">
    <source>
        <dbReference type="ARBA" id="ARBA00004123"/>
    </source>
</evidence>
<dbReference type="GO" id="GO:0031491">
    <property type="term" value="F:nucleosome binding"/>
    <property type="evidence" value="ECO:0007669"/>
    <property type="project" value="TreeGrafter"/>
</dbReference>
<feature type="region of interest" description="Disordered" evidence="3">
    <location>
        <begin position="1"/>
        <end position="336"/>
    </location>
</feature>
<dbReference type="Pfam" id="PF12031">
    <property type="entry name" value="BAF250_C"/>
    <property type="match status" value="1"/>
</dbReference>
<feature type="compositionally biased region" description="Low complexity" evidence="3">
    <location>
        <begin position="294"/>
        <end position="305"/>
    </location>
</feature>
<dbReference type="GeneID" id="102734988"/>
<feature type="compositionally biased region" description="Low complexity" evidence="3">
    <location>
        <begin position="180"/>
        <end position="196"/>
    </location>
</feature>
<feature type="compositionally biased region" description="Polar residues" evidence="3">
    <location>
        <begin position="967"/>
        <end position="977"/>
    </location>
</feature>
<dbReference type="GO" id="GO:0006357">
    <property type="term" value="P:regulation of transcription by RNA polymerase II"/>
    <property type="evidence" value="ECO:0007669"/>
    <property type="project" value="TreeGrafter"/>
</dbReference>
<dbReference type="InterPro" id="IPR011989">
    <property type="entry name" value="ARM-like"/>
</dbReference>
<feature type="compositionally biased region" description="Acidic residues" evidence="3">
    <location>
        <begin position="1139"/>
        <end position="1164"/>
    </location>
</feature>
<feature type="compositionally biased region" description="Low complexity" evidence="3">
    <location>
        <begin position="20"/>
        <end position="30"/>
    </location>
</feature>
<feature type="region of interest" description="Disordered" evidence="3">
    <location>
        <begin position="842"/>
        <end position="987"/>
    </location>
</feature>
<dbReference type="InterPro" id="IPR033388">
    <property type="entry name" value="BAF250_C"/>
</dbReference>
<feature type="compositionally biased region" description="Low complexity" evidence="3">
    <location>
        <begin position="849"/>
        <end position="874"/>
    </location>
</feature>
<dbReference type="GO" id="GO:0005654">
    <property type="term" value="C:nucleoplasm"/>
    <property type="evidence" value="ECO:0007669"/>
    <property type="project" value="TreeGrafter"/>
</dbReference>
<feature type="region of interest" description="Disordered" evidence="3">
    <location>
        <begin position="1245"/>
        <end position="1282"/>
    </location>
</feature>
<evidence type="ECO:0000313" key="6">
    <source>
        <dbReference type="RefSeq" id="XP_030893167.1"/>
    </source>
</evidence>
<protein>
    <submittedName>
        <fullName evidence="6">AT-rich interactive domain-containing protein 1B</fullName>
    </submittedName>
</protein>
<feature type="compositionally biased region" description="Polar residues" evidence="3">
    <location>
        <begin position="660"/>
        <end position="674"/>
    </location>
</feature>
<dbReference type="GO" id="GO:0006338">
    <property type="term" value="P:chromatin remodeling"/>
    <property type="evidence" value="ECO:0007669"/>
    <property type="project" value="InterPro"/>
</dbReference>
<evidence type="ECO:0000313" key="5">
    <source>
        <dbReference type="Proteomes" id="UP000245341"/>
    </source>
</evidence>
<feature type="compositionally biased region" description="Polar residues" evidence="3">
    <location>
        <begin position="279"/>
        <end position="293"/>
    </location>
</feature>
<feature type="compositionally biased region" description="Polar residues" evidence="3">
    <location>
        <begin position="312"/>
        <end position="331"/>
    </location>
</feature>
<evidence type="ECO:0000256" key="3">
    <source>
        <dbReference type="SAM" id="MobiDB-lite"/>
    </source>
</evidence>
<feature type="compositionally biased region" description="Low complexity" evidence="3">
    <location>
        <begin position="978"/>
        <end position="987"/>
    </location>
</feature>
<feature type="compositionally biased region" description="Low complexity" evidence="3">
    <location>
        <begin position="253"/>
        <end position="262"/>
    </location>
</feature>
<feature type="compositionally biased region" description="Basic and acidic residues" evidence="3">
    <location>
        <begin position="1266"/>
        <end position="1281"/>
    </location>
</feature>
<dbReference type="Proteomes" id="UP000245341">
    <property type="component" value="Unplaced"/>
</dbReference>
<dbReference type="GO" id="GO:0035060">
    <property type="term" value="C:brahma complex"/>
    <property type="evidence" value="ECO:0007669"/>
    <property type="project" value="InterPro"/>
</dbReference>
<feature type="region of interest" description="Disordered" evidence="3">
    <location>
        <begin position="481"/>
        <end position="566"/>
    </location>
</feature>
<dbReference type="PANTHER" id="PTHR12656">
    <property type="entry name" value="BRG-1 ASSOCIATED FACTOR 250 BAF250"/>
    <property type="match status" value="1"/>
</dbReference>
<feature type="compositionally biased region" description="Low complexity" evidence="3">
    <location>
        <begin position="224"/>
        <end position="245"/>
    </location>
</feature>
<evidence type="ECO:0000259" key="4">
    <source>
        <dbReference type="Pfam" id="PF12031"/>
    </source>
</evidence>
<accession>A0A7F8RIB0</accession>
<feature type="compositionally biased region" description="Polar residues" evidence="3">
    <location>
        <begin position="596"/>
        <end position="613"/>
    </location>
</feature>
<feature type="compositionally biased region" description="Low complexity" evidence="3">
    <location>
        <begin position="94"/>
        <end position="111"/>
    </location>
</feature>
<sequence>MDPMVMKRPQLYGMGSNPHSQPQQSSPYPGGSYGPPGPQRYPISIQGRTPGAMGGMQYPQQQMPPQYGQQGVSYCQQGQQPYYNQQPQPPHLPPQAQYLPSQSQQRYQPQQDMSQEGYGTRSQPPLAPGKPNHEDLNLIQQERPSSLPVEVLTSEDTAFGLKDLSGSIDDLPTGTEATLSSAVSASGSTSSQGDQSNPAQSPFSPHASPHLSSIPGGPSPSPVGSPVGSNQSRSGPISPASIPGSQMPPQPPGSQSESSSHPALSQSPMPQERGFMAGTQRNPQMSQYGPQQTGPSMSPHPSPGGQMHPGISSFQQSNSSGTYGPQMSQYGPQGKHRFSKMHCRCPRVERQHVSKAWPLGFPLLKRTSGNSGKRVESVKLDAHFFVPDRYQRRILDRSLLLDSIRRNKWLCKPETITQALAISRLRAKQGTFPGMNQSGLMASSSPYSQPVNNSSGLMNTQAPPYSMTPNMVNSSAASMGLADMMSPGESKLPIPLKADGKEEGTPQPESKSKDSYSSQGISQPPTPGNLPVPSPMSPSSASISSFHGDESDSISSPGWPKTPSSPLDVADGRMSLLDNLSFFPSFLLVLLPSANSGSLQGPQTPQSTGSNSMAEVPGDLKPPTPASTPHGQMTPMQGGRSGTVSVHDPFSDASDSSFPKRNSMTPSAPYQQGMSMPDVMGRMPYEPNKDPFGGMRKVPGSSEPFMTQGQMPTSSMQDMYNQSPSAAMSSLGMGQRQQFPYGASYDRRHEPYGQQYPGQGPASGQPPYGGHQPGLYPQQPNYKRHMDGMYGPPAKRHEGDMYSIQYGNQQQDVYNQYGGSYSGPDRRPVQGQYPYPYNRERMQGPGQVQPHGIPPQMMGGPMQSSSSEGPQQSMWAARNDMPYPYQNRQGPGGPAQAPPYPGMNRTDDMMVPDQRINHESQWPSHVSQRQPYMSSPASMQPITRPPQSSYQTPPSLPNHISRAPSPASFQRSLESRMSPSKSPFLPSLKMQKVLPTVPTAQVTGPPPQPPPIRREITFPPGSVEASQPVLKQRRKITSKDIVTPEAWRVMMSLKSGLLAESTWALDTINILLYDDSTVATFSLSQLSGFLELLVEYFRKCLIDIFGILMEYEVGDPSQKALDHNAVRRDDSQSLADDSGKEEEDAECIDEEDDEEDEDEDEDDGKTEMEEKSSAALASPNATADPKEKPRQASKFDKLPIKIVKKNNLFVVDRSNRLGRVQEFNSGLLHWQLGGGDTTEHIQTHFESKMEIPPRRRPPPPVSSTGRKKEQEGKGEADEQQEKSIIATIDDVLSARPGALPEDANPGAQTESSKFPFGIHQAKSHRNIKLLEDEPRSRDETPLCTIAHWQDSLAKRCICVSNIVRSLSFVPGNDAEMSKHPGLVLILGKLILLHHEHPERKRAPQTYEKEEDEDKGVACSKDEWWWDCLEVLRDNTLVTLANISGQLDLSAYTESICLPILDGLLHWMVCPSAEAQDPFPTVGPNSVLSPQRLVLETLCKLSIQDNNVDLILATPPFSRQEKFYATLVRYVGDRKNPVCREMSMALLSNLAQGDALAARAIAVQKGSIGNLISFLEDGVTMAQYQQSQHNLLHMQPPPLEPPSVDMMCRAAKALLAMARVDENRSEFLLHEGRLLDISISAVLNSLVASVICDVLFQIGQL</sequence>
<feature type="region of interest" description="Disordered" evidence="3">
    <location>
        <begin position="596"/>
        <end position="674"/>
    </location>
</feature>
<gene>
    <name evidence="6" type="primary">LOC102734988</name>
</gene>
<feature type="compositionally biased region" description="Pro residues" evidence="3">
    <location>
        <begin position="524"/>
        <end position="536"/>
    </location>
</feature>
<proteinExistence type="predicted"/>
<feature type="region of interest" description="Disordered" evidence="3">
    <location>
        <begin position="437"/>
        <end position="466"/>
    </location>
</feature>
<keyword evidence="5" id="KW-1185">Reference proteome</keyword>
<comment type="subcellular location">
    <subcellularLocation>
        <location evidence="1">Nucleus</location>
    </subcellularLocation>
</comment>
<dbReference type="GO" id="GO:0016514">
    <property type="term" value="C:SWI/SNF complex"/>
    <property type="evidence" value="ECO:0007669"/>
    <property type="project" value="InterPro"/>
</dbReference>
<dbReference type="RefSeq" id="XP_030893167.1">
    <property type="nucleotide sequence ID" value="XM_031037307.1"/>
</dbReference>
<dbReference type="GO" id="GO:0071565">
    <property type="term" value="C:nBAF complex"/>
    <property type="evidence" value="ECO:0007669"/>
    <property type="project" value="TreeGrafter"/>
</dbReference>
<organism evidence="5 6">
    <name type="scientific">Leptonychotes weddellii</name>
    <name type="common">Weddell seal</name>
    <name type="synonym">Otaria weddellii</name>
    <dbReference type="NCBI Taxonomy" id="9713"/>
    <lineage>
        <taxon>Eukaryota</taxon>
        <taxon>Metazoa</taxon>
        <taxon>Chordata</taxon>
        <taxon>Craniata</taxon>
        <taxon>Vertebrata</taxon>
        <taxon>Euteleostomi</taxon>
        <taxon>Mammalia</taxon>
        <taxon>Eutheria</taxon>
        <taxon>Laurasiatheria</taxon>
        <taxon>Carnivora</taxon>
        <taxon>Caniformia</taxon>
        <taxon>Pinnipedia</taxon>
        <taxon>Phocidae</taxon>
        <taxon>Monachinae</taxon>
        <taxon>Lobodontini</taxon>
        <taxon>Leptonychotes</taxon>
    </lineage>
</organism>
<dbReference type="OrthoDB" id="8709537at2759"/>
<dbReference type="KEGG" id="lww:102734988"/>